<evidence type="ECO:0000313" key="2">
    <source>
        <dbReference type="Proteomes" id="UP000193010"/>
    </source>
</evidence>
<dbReference type="RefSeq" id="WP_085225103.1">
    <property type="nucleotide sequence ID" value="NZ_AP022576.1"/>
</dbReference>
<dbReference type="EMBL" id="LQOV01000032">
    <property type="protein sequence ID" value="ORV49086.1"/>
    <property type="molecule type" value="Genomic_DNA"/>
</dbReference>
<gene>
    <name evidence="1" type="ORF">AWC05_02635</name>
</gene>
<keyword evidence="2" id="KW-1185">Reference proteome</keyword>
<dbReference type="Proteomes" id="UP000193010">
    <property type="component" value="Unassembled WGS sequence"/>
</dbReference>
<evidence type="ECO:0000313" key="1">
    <source>
        <dbReference type="EMBL" id="ORV49086.1"/>
    </source>
</evidence>
<proteinExistence type="predicted"/>
<name>A0A1X1TWX0_MYCFL</name>
<organism evidence="1 2">
    <name type="scientific">Mycobacterium florentinum</name>
    <dbReference type="NCBI Taxonomy" id="292462"/>
    <lineage>
        <taxon>Bacteria</taxon>
        <taxon>Bacillati</taxon>
        <taxon>Actinomycetota</taxon>
        <taxon>Actinomycetes</taxon>
        <taxon>Mycobacteriales</taxon>
        <taxon>Mycobacteriaceae</taxon>
        <taxon>Mycobacterium</taxon>
        <taxon>Mycobacterium simiae complex</taxon>
    </lineage>
</organism>
<dbReference type="AlphaFoldDB" id="A0A1X1TWX0"/>
<accession>A0A1X1TWX0</accession>
<comment type="caution">
    <text evidence="1">The sequence shown here is derived from an EMBL/GenBank/DDBJ whole genome shotgun (WGS) entry which is preliminary data.</text>
</comment>
<sequence>MIIADLWSKPIRESCSSGAESDITRPDSSTGWLPRVIHACPAPAGDRRERVALAIVSQTSMSPTSSCAPTWT</sequence>
<reference evidence="1 2" key="1">
    <citation type="submission" date="2016-01" db="EMBL/GenBank/DDBJ databases">
        <title>The new phylogeny of the genus Mycobacterium.</title>
        <authorList>
            <person name="Tarcisio F."/>
            <person name="Conor M."/>
            <person name="Antonella G."/>
            <person name="Elisabetta G."/>
            <person name="Giulia F.S."/>
            <person name="Sara T."/>
            <person name="Anna F."/>
            <person name="Clotilde B."/>
            <person name="Roberto B."/>
            <person name="Veronica D.S."/>
            <person name="Fabio R."/>
            <person name="Monica P."/>
            <person name="Olivier J."/>
            <person name="Enrico T."/>
            <person name="Nicola S."/>
        </authorList>
    </citation>
    <scope>NUCLEOTIDE SEQUENCE [LARGE SCALE GENOMIC DNA]</scope>
    <source>
        <strain evidence="1 2">DSM 44852</strain>
    </source>
</reference>
<protein>
    <submittedName>
        <fullName evidence="1">Uncharacterized protein</fullName>
    </submittedName>
</protein>